<name>Q9FNA7_ARATH</name>
<proteinExistence type="predicted"/>
<dbReference type="Pfam" id="PF13966">
    <property type="entry name" value="zf-RVT"/>
    <property type="match status" value="1"/>
</dbReference>
<keyword evidence="3" id="KW-0808">Transferase</keyword>
<keyword evidence="3" id="KW-0695">RNA-directed DNA polymerase</keyword>
<dbReference type="InterPro" id="IPR026960">
    <property type="entry name" value="RVT-Znf"/>
</dbReference>
<feature type="domain" description="Reverse transcriptase zinc-binding" evidence="1">
    <location>
        <begin position="198"/>
        <end position="282"/>
    </location>
</feature>
<reference evidence="3" key="1">
    <citation type="journal article" date="1997" name="DNA Res.">
        <title>Structural analysis of Arabidopsis thaliana chromosome 5. II. Sequence features of the regions of 1,044,062 bp covered by thirteen physically assigned P1 clones.</title>
        <authorList>
            <person name="Kotani H."/>
            <person name="Nakamura Y."/>
            <person name="Sato S."/>
            <person name="Kaneko T."/>
            <person name="Asamizu E."/>
            <person name="Miyajima N."/>
            <person name="Tabata S."/>
        </authorList>
    </citation>
    <scope>NUCLEOTIDE SEQUENCE [LARGE SCALE GENOMIC DNA]</scope>
</reference>
<evidence type="ECO:0000259" key="1">
    <source>
        <dbReference type="Pfam" id="PF13966"/>
    </source>
</evidence>
<keyword evidence="3" id="KW-0548">Nucleotidyltransferase</keyword>
<dbReference type="PANTHER" id="PTHR33116">
    <property type="entry name" value="REVERSE TRANSCRIPTASE ZINC-BINDING DOMAIN-CONTAINING PROTEIN-RELATED-RELATED"/>
    <property type="match status" value="1"/>
</dbReference>
<dbReference type="ExpressionAtlas" id="Q9FNA7">
    <property type="expression patterns" value="baseline and differential"/>
</dbReference>
<dbReference type="GO" id="GO:0003964">
    <property type="term" value="F:RNA-directed DNA polymerase activity"/>
    <property type="evidence" value="ECO:0007669"/>
    <property type="project" value="UniProtKB-KW"/>
</dbReference>
<evidence type="ECO:0000313" key="2">
    <source>
        <dbReference type="EMBL" id="ABE97193.1"/>
    </source>
</evidence>
<sequence length="385" mass="45128">MCSAFLWSGPSLNARKTKVAWSVVCTPKSEGGLGLRAVEETNKVCMLKLIWRILSAKGSLWVDWVKKHLLRGGSLWAVKETSSRGSWIWKKLLKYRDKAKCFHKVDVRNGESTSFWYDSWSSLGCLYDKFGERGCIDMGIPKDSTLSSAIMTTRRRKHRQPLLNAVETEIQKQKQSRIVTERDVALWKGKEDGFHPTFLSKETWSQIRNTQPEMQGYRGIWFSNATPKYALLTWLMVRNRIATGEKMGLWNQNTDTSCIFCKNPNETREHLFFQCVYTRKVWNGLIKGLLLDKYSDRWQDIILMLTRKDFDTTKSFILGYVLQNSIHSIWRERDDRRHGEDPSNEERLIKFIDKNIRNRLSTLRRGDEEKYVNGIQVWFGSRRTF</sequence>
<protein>
    <submittedName>
        <fullName evidence="3">Non-LTR retroelement reverse transcriptase-like protein</fullName>
    </submittedName>
</protein>
<organism evidence="3">
    <name type="scientific">Arabidopsis thaliana</name>
    <name type="common">Mouse-ear cress</name>
    <dbReference type="NCBI Taxonomy" id="3702"/>
    <lineage>
        <taxon>Eukaryota</taxon>
        <taxon>Viridiplantae</taxon>
        <taxon>Streptophyta</taxon>
        <taxon>Embryophyta</taxon>
        <taxon>Tracheophyta</taxon>
        <taxon>Spermatophyta</taxon>
        <taxon>Magnoliopsida</taxon>
        <taxon>eudicotyledons</taxon>
        <taxon>Gunneridae</taxon>
        <taxon>Pentapetalae</taxon>
        <taxon>rosids</taxon>
        <taxon>malvids</taxon>
        <taxon>Brassicales</taxon>
        <taxon>Brassicaceae</taxon>
        <taxon>Camelineae</taxon>
        <taxon>Arabidopsis</taxon>
    </lineage>
</organism>
<accession>Q9FNA7</accession>
<gene>
    <name evidence="2" type="ordered locus">At5g13655</name>
</gene>
<evidence type="ECO:0000313" key="3">
    <source>
        <dbReference type="EMBL" id="BAB08692.1"/>
    </source>
</evidence>
<dbReference type="PANTHER" id="PTHR33116:SF66">
    <property type="entry name" value="REVERSE TRANSCRIPTASE ZINC-BINDING DOMAIN-CONTAINING PROTEIN"/>
    <property type="match status" value="1"/>
</dbReference>
<dbReference type="AlphaFoldDB" id="Q9FNA7"/>
<dbReference type="EMBL" id="AB006704">
    <property type="protein sequence ID" value="BAB08692.1"/>
    <property type="molecule type" value="Genomic_DNA"/>
</dbReference>
<reference evidence="2" key="3">
    <citation type="submission" date="2006-03" db="EMBL/GenBank/DDBJ databases">
        <authorList>
            <person name="Underwood B.A."/>
            <person name="Xiao Y."/>
            <person name="Moskal W."/>
            <person name="Monaghan E."/>
            <person name="Wang W."/>
            <person name="Redman J."/>
            <person name="Wu H.C."/>
            <person name="Utterback T."/>
            <person name="Town C.D."/>
        </authorList>
    </citation>
    <scope>NUCLEOTIDE SEQUENCE</scope>
</reference>
<dbReference type="EMBL" id="DQ459195">
    <property type="protein sequence ID" value="ABE97193.1"/>
    <property type="molecule type" value="Genomic_DNA"/>
</dbReference>
<reference key="2">
    <citation type="journal article" date="2000" name="Nature">
        <title>Sequence and analysis of chromosome 5 of the plant Arabidopsis thaliana.</title>
        <authorList>
            <consortium name="Kazusa DNA Research Institute"/>
            <consortium name="Cold Spring Harbor and Washington University in St Louis Sequencing Consortium"/>
            <consortium name="European Union Arabidopsis Genome Sequencing Consortium"/>
            <person name="Tabata S."/>
            <person name="Kaneko T."/>
            <person name="Nakamura Y."/>
            <person name="Kotani H."/>
            <person name="Kato T."/>
            <person name="Asamizu E."/>
            <person name="Miyajima N."/>
            <person name="Sasamoto S."/>
            <person name="Kimura T."/>
            <person name="Hosouchi T."/>
            <person name="Kawashima K."/>
            <person name="Kohara M."/>
            <person name="Matsumoto M."/>
            <person name="Matsuno A."/>
            <person name="Muraki A."/>
            <person name="Nakayama S."/>
            <person name="Nakazaki N."/>
            <person name="Naruo K."/>
            <person name="Okumura S."/>
            <person name="Shinpo S."/>
            <person name="Takeuchi C."/>
            <person name="Wada T."/>
            <person name="Watanabe A."/>
            <person name="Yamada M."/>
            <person name="Yasuda M."/>
            <person name="Sato S."/>
            <person name="de la Bastide M."/>
            <person name="Huang E."/>
            <person name="Spiegel L."/>
            <person name="Gnoj L."/>
            <person name="O'Shaughnessy A."/>
            <person name="Preston R."/>
            <person name="Habermann K."/>
            <person name="Murray J."/>
            <person name="Johnson D."/>
            <person name="Rohlfing T."/>
            <person name="Nelson J."/>
            <person name="Stoneking T."/>
            <person name="Pepin K."/>
            <person name="Spieth J."/>
            <person name="Sekhon M."/>
            <person name="Armstrong J."/>
            <person name="Becker M."/>
            <person name="Belter E."/>
            <person name="Cordum H."/>
            <person name="Cordes M."/>
            <person name="Courtney L."/>
            <person name="Courtney W."/>
            <person name="Dante M."/>
            <person name="Du H."/>
            <person name="Edwards J."/>
            <person name="Fryman J."/>
            <person name="Haakensen B."/>
            <person name="Lamar E."/>
            <person name="Latreille P."/>
            <person name="Leonard S."/>
            <person name="Meyer R."/>
            <person name="Mulvaney E."/>
            <person name="Ozersky P."/>
            <person name="Riley A."/>
            <person name="Strowmatt C."/>
            <person name="Wagner-McPherson C."/>
            <person name="Wollam A."/>
            <person name="Yoakum M."/>
            <person name="Bell M."/>
            <person name="Dedhia N."/>
            <person name="Parnell L."/>
            <person name="Shah R."/>
            <person name="Rodriguez M."/>
            <person name="See L.H."/>
            <person name="Vil D."/>
            <person name="Baker J."/>
            <person name="Kirchoff K."/>
            <person name="Toth K."/>
            <person name="King L."/>
            <person name="Bahret A."/>
            <person name="Miller B."/>
            <person name="Marra M."/>
            <person name="Martienssen R."/>
            <person name="McCombie W.R."/>
            <person name="Wilson R.K."/>
            <person name="Murphy G."/>
            <person name="Bancroft I."/>
            <person name="Volckaert G."/>
            <person name="Wambutt R."/>
            <person name="Dusterhoft A."/>
            <person name="Stiekema W."/>
            <person name="Pohl T."/>
            <person name="Entian K.D."/>
            <person name="Terryn N."/>
            <person name="Hartley N."/>
            <person name="Bent E."/>
            <person name="Johnson S."/>
            <person name="Langham S.A."/>
            <person name="McCullagh B."/>
            <person name="Robben J."/>
            <person name="Grymonprez B."/>
            <person name="Zimmermann W."/>
            <person name="Ramsperger U."/>
            <person name="Wedler H."/>
            <person name="Balke K."/>
            <person name="Wedler E."/>
            <person name="Peters S."/>
            <person name="van Staveren M."/>
            <person name="Dirkse W."/>
            <person name="Mooijman P."/>
            <person name="Lankhorst R.K."/>
            <person name="Weitzenegger T."/>
            <person name="Bothe G."/>
            <person name="Rose M."/>
            <person name="Hauf J."/>
            <person name="Berneiser S."/>
            <person name="Hempel S."/>
            <person name="Feldpausch M."/>
            <person name="Lamberth S."/>
            <person name="Villarroel R."/>
            <person name="Gielen J."/>
            <person name="Ardiles W."/>
            <person name="Bents O."/>
            <person name="Lemcke K."/>
            <person name="Kolesov G."/>
            <person name="Mayer K."/>
            <person name="Rudd S."/>
            <person name="Schoof H."/>
            <person name="Schueller C."/>
            <person name="Zaccaria P."/>
            <person name="Mewes H.W."/>
            <person name="Bevan M."/>
            <person name="Fransz P."/>
        </authorList>
    </citation>
    <scope>NUCLEOTIDE SEQUENCE [LARGE SCALE GENOMIC DNA]</scope>
    <source>
        <strain>cv. Columbia</strain>
    </source>
</reference>